<organism evidence="1 2">
    <name type="scientific">Dibothriocephalus latus</name>
    <name type="common">Fish tapeworm</name>
    <name type="synonym">Diphyllobothrium latum</name>
    <dbReference type="NCBI Taxonomy" id="60516"/>
    <lineage>
        <taxon>Eukaryota</taxon>
        <taxon>Metazoa</taxon>
        <taxon>Spiralia</taxon>
        <taxon>Lophotrochozoa</taxon>
        <taxon>Platyhelminthes</taxon>
        <taxon>Cestoda</taxon>
        <taxon>Eucestoda</taxon>
        <taxon>Diphyllobothriidea</taxon>
        <taxon>Diphyllobothriidae</taxon>
        <taxon>Dibothriocephalus</taxon>
    </lineage>
</organism>
<keyword evidence="2" id="KW-1185">Reference proteome</keyword>
<evidence type="ECO:0008006" key="3">
    <source>
        <dbReference type="Google" id="ProtNLM"/>
    </source>
</evidence>
<dbReference type="SUPFAM" id="SSF56219">
    <property type="entry name" value="DNase I-like"/>
    <property type="match status" value="1"/>
</dbReference>
<protein>
    <recommendedName>
        <fullName evidence="3">Endonuclease/exonuclease/phosphatase domain-containing protein</fullName>
    </recommendedName>
</protein>
<evidence type="ECO:0000313" key="1">
    <source>
        <dbReference type="EMBL" id="VDN12150.1"/>
    </source>
</evidence>
<dbReference type="Gene3D" id="3.60.10.10">
    <property type="entry name" value="Endonuclease/exonuclease/phosphatase"/>
    <property type="match status" value="1"/>
</dbReference>
<dbReference type="Proteomes" id="UP000281553">
    <property type="component" value="Unassembled WGS sequence"/>
</dbReference>
<sequence>MAQIRAIAFELKPEVICITESWMHPVIPDAFLRIDECGVYRQDRTSERGGGSLLYIKGIFKHFTFDLNAASFSDNYCFASIILSPRQKMILGCIYNPPIIP</sequence>
<dbReference type="InterPro" id="IPR036691">
    <property type="entry name" value="Endo/exonu/phosph_ase_sf"/>
</dbReference>
<reference evidence="1 2" key="1">
    <citation type="submission" date="2018-11" db="EMBL/GenBank/DDBJ databases">
        <authorList>
            <consortium name="Pathogen Informatics"/>
        </authorList>
    </citation>
    <scope>NUCLEOTIDE SEQUENCE [LARGE SCALE GENOMIC DNA]</scope>
</reference>
<accession>A0A3P7LFM3</accession>
<evidence type="ECO:0000313" key="2">
    <source>
        <dbReference type="Proteomes" id="UP000281553"/>
    </source>
</evidence>
<dbReference type="AlphaFoldDB" id="A0A3P7LFM3"/>
<dbReference type="OrthoDB" id="6272285at2759"/>
<proteinExistence type="predicted"/>
<name>A0A3P7LFM3_DIBLA</name>
<dbReference type="EMBL" id="UYRU01053178">
    <property type="protein sequence ID" value="VDN12150.1"/>
    <property type="molecule type" value="Genomic_DNA"/>
</dbReference>
<gene>
    <name evidence="1" type="ORF">DILT_LOCUS7981</name>
</gene>